<dbReference type="AlphaFoldDB" id="A0A410QAC5"/>
<dbReference type="InterPro" id="IPR011708">
    <property type="entry name" value="DNA_pol3_alpha_NTPase_dom"/>
</dbReference>
<dbReference type="PANTHER" id="PTHR32294">
    <property type="entry name" value="DNA POLYMERASE III SUBUNIT ALPHA"/>
    <property type="match status" value="1"/>
</dbReference>
<dbReference type="Gene3D" id="1.10.150.870">
    <property type="match status" value="1"/>
</dbReference>
<dbReference type="CDD" id="cd04485">
    <property type="entry name" value="DnaE_OBF"/>
    <property type="match status" value="1"/>
</dbReference>
<evidence type="ECO:0000313" key="13">
    <source>
        <dbReference type="Proteomes" id="UP000287969"/>
    </source>
</evidence>
<dbReference type="Pfam" id="PF07733">
    <property type="entry name" value="DNA_pol3_alpha"/>
    <property type="match status" value="1"/>
</dbReference>
<dbReference type="Pfam" id="PF14579">
    <property type="entry name" value="HHH_6"/>
    <property type="match status" value="1"/>
</dbReference>
<dbReference type="InterPro" id="IPR004365">
    <property type="entry name" value="NA-bd_OB_tRNA"/>
</dbReference>
<gene>
    <name evidence="12" type="ORF">EQM13_04730</name>
</gene>
<dbReference type="GO" id="GO:0008408">
    <property type="term" value="F:3'-5' exonuclease activity"/>
    <property type="evidence" value="ECO:0007669"/>
    <property type="project" value="InterPro"/>
</dbReference>
<dbReference type="InterPro" id="IPR041931">
    <property type="entry name" value="DNA_pol3_alpha_thumb_dom"/>
</dbReference>
<protein>
    <recommendedName>
        <fullName evidence="4">DNA polymerase III subunit alpha</fullName>
        <ecNumber evidence="3">2.7.7.7</ecNumber>
    </recommendedName>
</protein>
<keyword evidence="13" id="KW-1185">Reference proteome</keyword>
<comment type="function">
    <text evidence="9">DNA polymerase III is a complex, multichain enzyme responsible for most of the replicative synthesis in bacteria. This DNA polymerase also exhibits 3' to 5' exonuclease activity. The alpha chain is the DNA polymerase.</text>
</comment>
<evidence type="ECO:0000256" key="7">
    <source>
        <dbReference type="ARBA" id="ARBA00022705"/>
    </source>
</evidence>
<organism evidence="12 13">
    <name type="scientific">Acidilutibacter cellobiosedens</name>
    <dbReference type="NCBI Taxonomy" id="2507161"/>
    <lineage>
        <taxon>Bacteria</taxon>
        <taxon>Bacillati</taxon>
        <taxon>Bacillota</taxon>
        <taxon>Tissierellia</taxon>
        <taxon>Tissierellales</taxon>
        <taxon>Acidilutibacteraceae</taxon>
        <taxon>Acidilutibacter</taxon>
    </lineage>
</organism>
<comment type="catalytic activity">
    <reaction evidence="10">
        <text>DNA(n) + a 2'-deoxyribonucleoside 5'-triphosphate = DNA(n+1) + diphosphate</text>
        <dbReference type="Rhea" id="RHEA:22508"/>
        <dbReference type="Rhea" id="RHEA-COMP:17339"/>
        <dbReference type="Rhea" id="RHEA-COMP:17340"/>
        <dbReference type="ChEBI" id="CHEBI:33019"/>
        <dbReference type="ChEBI" id="CHEBI:61560"/>
        <dbReference type="ChEBI" id="CHEBI:173112"/>
        <dbReference type="EC" id="2.7.7.7"/>
    </reaction>
</comment>
<dbReference type="Proteomes" id="UP000287969">
    <property type="component" value="Chromosome"/>
</dbReference>
<dbReference type="GO" id="GO:0005737">
    <property type="term" value="C:cytoplasm"/>
    <property type="evidence" value="ECO:0007669"/>
    <property type="project" value="UniProtKB-SubCell"/>
</dbReference>
<dbReference type="GO" id="GO:0003676">
    <property type="term" value="F:nucleic acid binding"/>
    <property type="evidence" value="ECO:0007669"/>
    <property type="project" value="InterPro"/>
</dbReference>
<dbReference type="Pfam" id="PF17657">
    <property type="entry name" value="DNA_pol3_finger"/>
    <property type="match status" value="1"/>
</dbReference>
<evidence type="ECO:0000256" key="4">
    <source>
        <dbReference type="ARBA" id="ARBA00019114"/>
    </source>
</evidence>
<dbReference type="SUPFAM" id="SSF89550">
    <property type="entry name" value="PHP domain-like"/>
    <property type="match status" value="1"/>
</dbReference>
<dbReference type="InterPro" id="IPR012340">
    <property type="entry name" value="NA-bd_OB-fold"/>
</dbReference>
<evidence type="ECO:0000256" key="9">
    <source>
        <dbReference type="ARBA" id="ARBA00025611"/>
    </source>
</evidence>
<comment type="similarity">
    <text evidence="2">Belongs to the DNA polymerase type-C family. DnaE subfamily.</text>
</comment>
<dbReference type="EMBL" id="CP035282">
    <property type="protein sequence ID" value="QAT60935.1"/>
    <property type="molecule type" value="Genomic_DNA"/>
</dbReference>
<evidence type="ECO:0000256" key="3">
    <source>
        <dbReference type="ARBA" id="ARBA00012417"/>
    </source>
</evidence>
<accession>A0A410QAC5</accession>
<dbReference type="CDD" id="cd12113">
    <property type="entry name" value="PHP_PolIIIA_DnaE3"/>
    <property type="match status" value="1"/>
</dbReference>
<dbReference type="Gene3D" id="2.40.50.140">
    <property type="entry name" value="Nucleic acid-binding proteins"/>
    <property type="match status" value="1"/>
</dbReference>
<keyword evidence="8" id="KW-0239">DNA-directed DNA polymerase</keyword>
<evidence type="ECO:0000256" key="1">
    <source>
        <dbReference type="ARBA" id="ARBA00004496"/>
    </source>
</evidence>
<evidence type="ECO:0000256" key="2">
    <source>
        <dbReference type="ARBA" id="ARBA00009496"/>
    </source>
</evidence>
<dbReference type="EC" id="2.7.7.7" evidence="3"/>
<reference evidence="13" key="1">
    <citation type="submission" date="2019-01" db="EMBL/GenBank/DDBJ databases">
        <title>Draft genomes of a novel of Sporanaerobacter strains.</title>
        <authorList>
            <person name="Ma S."/>
        </authorList>
    </citation>
    <scope>NUCLEOTIDE SEQUENCE [LARGE SCALE GENOMIC DNA]</scope>
    <source>
        <strain evidence="13">NJN-17</strain>
    </source>
</reference>
<dbReference type="InterPro" id="IPR003141">
    <property type="entry name" value="Pol/His_phosphatase_N"/>
</dbReference>
<dbReference type="Pfam" id="PF02811">
    <property type="entry name" value="PHP"/>
    <property type="match status" value="1"/>
</dbReference>
<dbReference type="GO" id="GO:0006260">
    <property type="term" value="P:DNA replication"/>
    <property type="evidence" value="ECO:0007669"/>
    <property type="project" value="UniProtKB-KW"/>
</dbReference>
<dbReference type="NCBIfam" id="NF004226">
    <property type="entry name" value="PRK05673.1"/>
    <property type="match status" value="1"/>
</dbReference>
<dbReference type="InterPro" id="IPR016195">
    <property type="entry name" value="Pol/histidinol_Pase-like"/>
</dbReference>
<evidence type="ECO:0000256" key="10">
    <source>
        <dbReference type="ARBA" id="ARBA00049244"/>
    </source>
</evidence>
<dbReference type="OrthoDB" id="9803237at2"/>
<evidence type="ECO:0000256" key="5">
    <source>
        <dbReference type="ARBA" id="ARBA00022679"/>
    </source>
</evidence>
<evidence type="ECO:0000256" key="6">
    <source>
        <dbReference type="ARBA" id="ARBA00022695"/>
    </source>
</evidence>
<dbReference type="InterPro" id="IPR004013">
    <property type="entry name" value="PHP_dom"/>
</dbReference>
<dbReference type="SMART" id="SM00481">
    <property type="entry name" value="POLIIIAc"/>
    <property type="match status" value="1"/>
</dbReference>
<dbReference type="Gene3D" id="3.20.20.140">
    <property type="entry name" value="Metal-dependent hydrolases"/>
    <property type="match status" value="1"/>
</dbReference>
<name>A0A410QAC5_9FIRM</name>
<feature type="domain" description="Polymerase/histidinol phosphatase N-terminal" evidence="11">
    <location>
        <begin position="8"/>
        <end position="75"/>
    </location>
</feature>
<dbReference type="InterPro" id="IPR004805">
    <property type="entry name" value="DnaE2/DnaE/PolC"/>
</dbReference>
<keyword evidence="5 12" id="KW-0808">Transferase</keyword>
<evidence type="ECO:0000313" key="12">
    <source>
        <dbReference type="EMBL" id="QAT60935.1"/>
    </source>
</evidence>
<evidence type="ECO:0000259" key="11">
    <source>
        <dbReference type="SMART" id="SM00481"/>
    </source>
</evidence>
<evidence type="ECO:0000256" key="8">
    <source>
        <dbReference type="ARBA" id="ARBA00022932"/>
    </source>
</evidence>
<comment type="subcellular location">
    <subcellularLocation>
        <location evidence="1">Cytoplasm</location>
    </subcellularLocation>
</comment>
<dbReference type="InterPro" id="IPR029460">
    <property type="entry name" value="DNAPol_HHH"/>
</dbReference>
<dbReference type="GO" id="GO:0003887">
    <property type="term" value="F:DNA-directed DNA polymerase activity"/>
    <property type="evidence" value="ECO:0007669"/>
    <property type="project" value="UniProtKB-KW"/>
</dbReference>
<dbReference type="InterPro" id="IPR040982">
    <property type="entry name" value="DNA_pol3_finger"/>
</dbReference>
<keyword evidence="7" id="KW-0235">DNA replication</keyword>
<dbReference type="NCBIfam" id="TIGR00594">
    <property type="entry name" value="polc"/>
    <property type="match status" value="1"/>
</dbReference>
<proteinExistence type="inferred from homology"/>
<dbReference type="NCBIfam" id="NF005298">
    <property type="entry name" value="PRK06826.1"/>
    <property type="match status" value="1"/>
</dbReference>
<dbReference type="Gene3D" id="1.10.10.1600">
    <property type="entry name" value="Bacterial DNA polymerase III alpha subunit, thumb domain"/>
    <property type="match status" value="1"/>
</dbReference>
<sequence length="1158" mass="132384">MSETGKFVHLHVHTEYSLLDGANRIKDLINRTKELNMDTIAITDHGAMFGVINFYKEAVENGIKPILGCEIYISRGRYTQKDPKGREQYHLILLAENNEGLKNLMKIVSEGYVNGFYYKPRVDKDVLRKYSKGIIALSACLAGEIPQNLLEGDFQRAREIALEYRDIFGEDNFFLELQDHGMREEKLVDEEIINLSRETGIPLVATNDAHYLKREDAKIHDVLLCIQTGKKVDDEDRMKFPTDEFYIKSYDEMKEIFGNVEEALDNTVKIGKRCNVTLDFGHLHLPRYDVPKGYTNVEYLRKLAEEGLKKRYGQIDENIKKRFEFEFNTIVNMGYTDYFLIVWDFIKYAKDNGIMVGPGRGSAAGSIVSYALGIVDIDPTKYGLLFERFLNPERVTMPDIDVDFCYERREEVIDYVINKYGKDRVAQIVTFGTMQAKGAIRDVGRAINMPYGEVDYIAKQIPMELGMTIDKALEVNKALKDEYENKPEIKELIDLARAVEGLPRHTSTHAAGVVISKDPITEYVPLSRNGDSITTQYTMTELEEMGLLKMDFLGLRTLTVIRDAVNLIEENHKIKIDFSNFSYDDENIYNMFSKGDTLGVFQFESAGMRRFLKELKPTMFENIVAANALFRPGPMNQIPMYIENKNNPSKIEYPHIKLEPILKVTYGCIVYQEQVMQIVRDIGGYSMGRADLVRRAMSKKKMAVMEEERKNFIYGKTDSDGNIEIPGAIRNGVDEKSAGKIYDLMIDFAKYAFNKSHSAAYSMIAYRTAWLKYYYPVEFMAALISSVMGDTNQVSLYIQECKRLNIKVLPPDINESDRKFTVSNNEIRFGLSAVKNVGDVLIDVIVKGRKDGGRYRSFTDFCQRVEKINSSVMNKRAIESLIRCGAMKSLGGNRAQLIKVFERIMDRAHKDKRNNIDGQTSFFDVNNSDILKDDLPDVKEYSQDELLTMEKEMLGIYVSGHPLAPYEEDLKKVSNMSTIDILGTKEEGEMSAGGISDGQAVTLGGIIISKKNKITKNNNMMAFITLEDLYGVIEIIVFPAVYDKFNKYIIEDSVVVVKGRISLSEDEDPKIICESVKPLQRFNKDKLYIKIPNINNKDIFNEIKSILMKYKGETPVYIYMEKKNRTIMADRDLWVDSHDSDLIEKLEDVLGKDCIKIC</sequence>
<dbReference type="KEGG" id="spoa:EQM13_04730"/>
<dbReference type="PANTHER" id="PTHR32294:SF0">
    <property type="entry name" value="DNA POLYMERASE III SUBUNIT ALPHA"/>
    <property type="match status" value="1"/>
</dbReference>
<keyword evidence="6 12" id="KW-0548">Nucleotidyltransferase</keyword>
<dbReference type="RefSeq" id="WP_128752070.1">
    <property type="nucleotide sequence ID" value="NZ_CP035282.1"/>
</dbReference>
<dbReference type="Pfam" id="PF01336">
    <property type="entry name" value="tRNA_anti-codon"/>
    <property type="match status" value="1"/>
</dbReference>